<dbReference type="PANTHER" id="PTHR43861:SF1">
    <property type="entry name" value="TRANS-ACONITATE 2-METHYLTRANSFERASE"/>
    <property type="match status" value="1"/>
</dbReference>
<reference evidence="2" key="1">
    <citation type="submission" date="2018-05" db="EMBL/GenBank/DDBJ databases">
        <authorList>
            <person name="Lanie J.A."/>
            <person name="Ng W.-L."/>
            <person name="Kazmierczak K.M."/>
            <person name="Andrzejewski T.M."/>
            <person name="Davidsen T.M."/>
            <person name="Wayne K.J."/>
            <person name="Tettelin H."/>
            <person name="Glass J.I."/>
            <person name="Rusch D."/>
            <person name="Podicherti R."/>
            <person name="Tsui H.-C.T."/>
            <person name="Winkler M.E."/>
        </authorList>
    </citation>
    <scope>NUCLEOTIDE SEQUENCE</scope>
</reference>
<proteinExistence type="predicted"/>
<dbReference type="InterPro" id="IPR029063">
    <property type="entry name" value="SAM-dependent_MTases_sf"/>
</dbReference>
<dbReference type="Pfam" id="PF08241">
    <property type="entry name" value="Methyltransf_11"/>
    <property type="match status" value="1"/>
</dbReference>
<dbReference type="SUPFAM" id="SSF53335">
    <property type="entry name" value="S-adenosyl-L-methionine-dependent methyltransferases"/>
    <property type="match status" value="1"/>
</dbReference>
<gene>
    <name evidence="2" type="ORF">METZ01_LOCUS28246</name>
</gene>
<dbReference type="InterPro" id="IPR013216">
    <property type="entry name" value="Methyltransf_11"/>
</dbReference>
<accession>A0A381Q7T9</accession>
<organism evidence="2">
    <name type="scientific">marine metagenome</name>
    <dbReference type="NCBI Taxonomy" id="408172"/>
    <lineage>
        <taxon>unclassified sequences</taxon>
        <taxon>metagenomes</taxon>
        <taxon>ecological metagenomes</taxon>
    </lineage>
</organism>
<evidence type="ECO:0000313" key="2">
    <source>
        <dbReference type="EMBL" id="SUZ75392.1"/>
    </source>
</evidence>
<name>A0A381Q7T9_9ZZZZ</name>
<dbReference type="EMBL" id="UINC01001243">
    <property type="protein sequence ID" value="SUZ75392.1"/>
    <property type="molecule type" value="Genomic_DNA"/>
</dbReference>
<dbReference type="Gene3D" id="3.40.50.150">
    <property type="entry name" value="Vaccinia Virus protein VP39"/>
    <property type="match status" value="1"/>
</dbReference>
<dbReference type="AlphaFoldDB" id="A0A381Q7T9"/>
<dbReference type="GO" id="GO:0008757">
    <property type="term" value="F:S-adenosylmethionine-dependent methyltransferase activity"/>
    <property type="evidence" value="ECO:0007669"/>
    <property type="project" value="InterPro"/>
</dbReference>
<feature type="domain" description="Methyltransferase type 11" evidence="1">
    <location>
        <begin position="57"/>
        <end position="148"/>
    </location>
</feature>
<dbReference type="CDD" id="cd02440">
    <property type="entry name" value="AdoMet_MTases"/>
    <property type="match status" value="1"/>
</dbReference>
<evidence type="ECO:0000259" key="1">
    <source>
        <dbReference type="Pfam" id="PF08241"/>
    </source>
</evidence>
<sequence length="213" mass="24135">MPINHSQVDLEELEKFNIAHYEENAETFRIGTQDHDVSQNIAALLDALPTDRTLDILDFGCGPGRDLRVFKALGHRPVGLDGCKEFCKMAQEQSGCPTLNQQFLKLELEENSYDGIFANASLFCIPSQELPRVLTELHSALNNDGILFSSNPRGNSEGWQGQRYANYMEFEASQIFLERSGFKVIEHFYRPAGKPRTEQPWLAIVSQRQNLKS</sequence>
<protein>
    <recommendedName>
        <fullName evidence="1">Methyltransferase type 11 domain-containing protein</fullName>
    </recommendedName>
</protein>
<dbReference type="PANTHER" id="PTHR43861">
    <property type="entry name" value="TRANS-ACONITATE 2-METHYLTRANSFERASE-RELATED"/>
    <property type="match status" value="1"/>
</dbReference>